<sequence length="192" mass="21798">MLTVNQFKPIQLTAMETPLIDRQYPIGKPELPTQPLTPAERADYIEQLAALPAQLTAAARQAGGAGLEQSYRPGGWSGRQVIHHVADVHLNFYLRYRLALTEDNPTIRAFDMNAWAALPDNDAVPVTVSLALLEALHSRWVTLLWHLTETEWQRTFYHPLYDRTYTLDQALVQYSWHGRHHLAHLGLLGEEG</sequence>
<dbReference type="Pfam" id="PF12867">
    <property type="entry name" value="DinB_2"/>
    <property type="match status" value="1"/>
</dbReference>
<dbReference type="AlphaFoldDB" id="W8EUT8"/>
<dbReference type="KEGG" id="hsw:Hsw_1369"/>
<dbReference type="STRING" id="1227739.Hsw_1369"/>
<dbReference type="InterPro" id="IPR034660">
    <property type="entry name" value="DinB/YfiT-like"/>
</dbReference>
<evidence type="ECO:0000313" key="2">
    <source>
        <dbReference type="EMBL" id="AHJ96964.1"/>
    </source>
</evidence>
<keyword evidence="3" id="KW-1185">Reference proteome</keyword>
<proteinExistence type="predicted"/>
<dbReference type="eggNOG" id="COG2318">
    <property type="taxonomic scope" value="Bacteria"/>
</dbReference>
<dbReference type="InterPro" id="IPR024775">
    <property type="entry name" value="DinB-like"/>
</dbReference>
<dbReference type="PATRIC" id="fig|1227739.3.peg.1606"/>
<evidence type="ECO:0000313" key="3">
    <source>
        <dbReference type="Proteomes" id="UP000019423"/>
    </source>
</evidence>
<reference evidence="2 3" key="1">
    <citation type="submission" date="2014-01" db="EMBL/GenBank/DDBJ databases">
        <title>Complete genome sequence of ionizing-radiation resistance bacterium Hymenobacter swuensis DY53.</title>
        <authorList>
            <person name="Jung J.-H."/>
            <person name="Jeong S.-W."/>
            <person name="Joe M.-H."/>
            <person name="Cho y.-j."/>
            <person name="Kim M.-K."/>
            <person name="Lim S.-Y."/>
        </authorList>
    </citation>
    <scope>NUCLEOTIDE SEQUENCE [LARGE SCALE GENOMIC DNA]</scope>
    <source>
        <strain evidence="2 3">DY53</strain>
    </source>
</reference>
<dbReference type="NCBIfam" id="NF009807">
    <property type="entry name" value="PRK13291.1"/>
    <property type="match status" value="1"/>
</dbReference>
<gene>
    <name evidence="2" type="ORF">Hsw_1369</name>
</gene>
<dbReference type="HOGENOM" id="CLU_105789_1_0_10"/>
<dbReference type="EMBL" id="CP007145">
    <property type="protein sequence ID" value="AHJ96964.1"/>
    <property type="molecule type" value="Genomic_DNA"/>
</dbReference>
<feature type="domain" description="DinB-like" evidence="1">
    <location>
        <begin position="47"/>
        <end position="184"/>
    </location>
</feature>
<dbReference type="Gene3D" id="1.20.120.450">
    <property type="entry name" value="dinb family like domain"/>
    <property type="match status" value="1"/>
</dbReference>
<name>W8EUT8_9BACT</name>
<evidence type="ECO:0000259" key="1">
    <source>
        <dbReference type="Pfam" id="PF12867"/>
    </source>
</evidence>
<organism evidence="2 3">
    <name type="scientific">Hymenobacter swuensis DY53</name>
    <dbReference type="NCBI Taxonomy" id="1227739"/>
    <lineage>
        <taxon>Bacteria</taxon>
        <taxon>Pseudomonadati</taxon>
        <taxon>Bacteroidota</taxon>
        <taxon>Cytophagia</taxon>
        <taxon>Cytophagales</taxon>
        <taxon>Hymenobacteraceae</taxon>
        <taxon>Hymenobacter</taxon>
    </lineage>
</organism>
<accession>W8EUT8</accession>
<protein>
    <recommendedName>
        <fullName evidence="1">DinB-like domain-containing protein</fullName>
    </recommendedName>
</protein>
<dbReference type="Proteomes" id="UP000019423">
    <property type="component" value="Chromosome"/>
</dbReference>
<dbReference type="SUPFAM" id="SSF109854">
    <property type="entry name" value="DinB/YfiT-like putative metalloenzymes"/>
    <property type="match status" value="1"/>
</dbReference>